<name>A0AAP1C1H2_9BURK</name>
<keyword evidence="1" id="KW-0472">Membrane</keyword>
<accession>A0AAP1C1H2</accession>
<evidence type="ECO:0000313" key="3">
    <source>
        <dbReference type="Proteomes" id="UP000056450"/>
    </source>
</evidence>
<gene>
    <name evidence="2" type="ORF">WI41_21760</name>
</gene>
<dbReference type="RefSeq" id="WP_059547027.1">
    <property type="nucleotide sequence ID" value="NZ_LOTQ01000030.1"/>
</dbReference>
<evidence type="ECO:0000256" key="1">
    <source>
        <dbReference type="SAM" id="Phobius"/>
    </source>
</evidence>
<evidence type="ECO:0000313" key="2">
    <source>
        <dbReference type="EMBL" id="KVA04708.1"/>
    </source>
</evidence>
<protein>
    <submittedName>
        <fullName evidence="2">Uncharacterized protein</fullName>
    </submittedName>
</protein>
<keyword evidence="1" id="KW-0812">Transmembrane</keyword>
<reference evidence="2 3" key="1">
    <citation type="submission" date="2015-11" db="EMBL/GenBank/DDBJ databases">
        <title>Expanding the genomic diversity of Burkholderia species for the development of highly accurate diagnostics.</title>
        <authorList>
            <person name="Sahl J."/>
            <person name="Keim P."/>
            <person name="Wagner D."/>
        </authorList>
    </citation>
    <scope>NUCLEOTIDE SEQUENCE [LARGE SCALE GENOMIC DNA]</scope>
    <source>
        <strain evidence="2 3">RF32-BP12</strain>
    </source>
</reference>
<comment type="caution">
    <text evidence="2">The sequence shown here is derived from an EMBL/GenBank/DDBJ whole genome shotgun (WGS) entry which is preliminary data.</text>
</comment>
<dbReference type="AlphaFoldDB" id="A0AAP1C1H2"/>
<proteinExistence type="predicted"/>
<feature type="transmembrane region" description="Helical" evidence="1">
    <location>
        <begin position="6"/>
        <end position="27"/>
    </location>
</feature>
<sequence length="177" mass="19267">MADATIAGVIVGGAISCASTIGITFAFDSYKQRRDAKNLALAFKGGIAAILSIVEERQYVKLIDETVANANAGKPFGFPKVRVRRNYVELYNKNVERIGILHPLLAEKIPVFYTYVNSLLEDLESANEGDLHDLTAPVVLQLLLEFKTLLAKTLGLGSEIIAIIDSKYSGPFIRIPG</sequence>
<dbReference type="Proteomes" id="UP000056450">
    <property type="component" value="Unassembled WGS sequence"/>
</dbReference>
<keyword evidence="1" id="KW-1133">Transmembrane helix</keyword>
<organism evidence="2 3">
    <name type="scientific">Burkholderia latens</name>
    <dbReference type="NCBI Taxonomy" id="488446"/>
    <lineage>
        <taxon>Bacteria</taxon>
        <taxon>Pseudomonadati</taxon>
        <taxon>Pseudomonadota</taxon>
        <taxon>Betaproteobacteria</taxon>
        <taxon>Burkholderiales</taxon>
        <taxon>Burkholderiaceae</taxon>
        <taxon>Burkholderia</taxon>
        <taxon>Burkholderia cepacia complex</taxon>
    </lineage>
</organism>
<dbReference type="EMBL" id="LOTQ01000030">
    <property type="protein sequence ID" value="KVA04708.1"/>
    <property type="molecule type" value="Genomic_DNA"/>
</dbReference>